<protein>
    <submittedName>
        <fullName evidence="1">E3 SUMO-protein ligase pli1</fullName>
    </submittedName>
</protein>
<comment type="caution">
    <text evidence="1">The sequence shown here is derived from an EMBL/GenBank/DDBJ whole genome shotgun (WGS) entry which is preliminary data.</text>
</comment>
<gene>
    <name evidence="1" type="primary">pli1_2</name>
    <name evidence="1" type="ORF">N8T08_003512</name>
</gene>
<proteinExistence type="predicted"/>
<name>A0ACC3BGD7_9EURO</name>
<accession>A0ACC3BGD7</accession>
<keyword evidence="2" id="KW-1185">Reference proteome</keyword>
<dbReference type="EMBL" id="JAOPJF010000002">
    <property type="protein sequence ID" value="KAK1149956.1"/>
    <property type="molecule type" value="Genomic_DNA"/>
</dbReference>
<organism evidence="1 2">
    <name type="scientific">Aspergillus melleus</name>
    <dbReference type="NCBI Taxonomy" id="138277"/>
    <lineage>
        <taxon>Eukaryota</taxon>
        <taxon>Fungi</taxon>
        <taxon>Dikarya</taxon>
        <taxon>Ascomycota</taxon>
        <taxon>Pezizomycotina</taxon>
        <taxon>Eurotiomycetes</taxon>
        <taxon>Eurotiomycetidae</taxon>
        <taxon>Eurotiales</taxon>
        <taxon>Aspergillaceae</taxon>
        <taxon>Aspergillus</taxon>
        <taxon>Aspergillus subgen. Circumdati</taxon>
    </lineage>
</organism>
<keyword evidence="1" id="KW-0436">Ligase</keyword>
<evidence type="ECO:0000313" key="1">
    <source>
        <dbReference type="EMBL" id="KAK1149956.1"/>
    </source>
</evidence>
<sequence>MAMASYPQPPELLSMVALVKTLTNAQLKDILRNEGLAVSGVKASLQLRIIECVLNPLYLPSYRLHLFGRFPRGKPRSSNSLHVKKC</sequence>
<dbReference type="Proteomes" id="UP001177260">
    <property type="component" value="Unassembled WGS sequence"/>
</dbReference>
<evidence type="ECO:0000313" key="2">
    <source>
        <dbReference type="Proteomes" id="UP001177260"/>
    </source>
</evidence>
<reference evidence="1 2" key="1">
    <citation type="journal article" date="2023" name="ACS Omega">
        <title>Identification of the Neoaspergillic Acid Biosynthesis Gene Cluster by Establishing an In Vitro CRISPR-Ribonucleoprotein Genetic System in Aspergillus melleus.</title>
        <authorList>
            <person name="Yuan B."/>
            <person name="Grau M.F."/>
            <person name="Murata R.M."/>
            <person name="Torok T."/>
            <person name="Venkateswaran K."/>
            <person name="Stajich J.E."/>
            <person name="Wang C.C.C."/>
        </authorList>
    </citation>
    <scope>NUCLEOTIDE SEQUENCE [LARGE SCALE GENOMIC DNA]</scope>
    <source>
        <strain evidence="1 2">IMV 1140</strain>
    </source>
</reference>